<dbReference type="Proteomes" id="UP000009168">
    <property type="component" value="Unassembled WGS sequence"/>
</dbReference>
<dbReference type="InParanoid" id="W7XI39"/>
<dbReference type="AlphaFoldDB" id="W7XI39"/>
<sequence length="132" mass="15881">MDFLKIMNLQIQKETLKTSQHASLKSSWFRLFQAKKFLHINQYLSVLVMARIFYQYSYCFFQLTNKLNLINQLFFKSDQISQSILNKRAFQMYLNQFQMNPFNFLFLAKKANTNSSNSFYLNGQITYLHKIK</sequence>
<dbReference type="RefSeq" id="XP_012653184.1">
    <property type="nucleotide sequence ID" value="XM_012797730.1"/>
</dbReference>
<dbReference type="EMBL" id="GG662698">
    <property type="protein sequence ID" value="EWS74296.1"/>
    <property type="molecule type" value="Genomic_DNA"/>
</dbReference>
<dbReference type="KEGG" id="tet:TTHERM_000649479"/>
<reference evidence="2" key="1">
    <citation type="journal article" date="2006" name="PLoS Biol.">
        <title>Macronuclear genome sequence of the ciliate Tetrahymena thermophila, a model eukaryote.</title>
        <authorList>
            <person name="Eisen J.A."/>
            <person name="Coyne R.S."/>
            <person name="Wu M."/>
            <person name="Wu D."/>
            <person name="Thiagarajan M."/>
            <person name="Wortman J.R."/>
            <person name="Badger J.H."/>
            <person name="Ren Q."/>
            <person name="Amedeo P."/>
            <person name="Jones K.M."/>
            <person name="Tallon L.J."/>
            <person name="Delcher A.L."/>
            <person name="Salzberg S.L."/>
            <person name="Silva J.C."/>
            <person name="Haas B.J."/>
            <person name="Majoros W.H."/>
            <person name="Farzad M."/>
            <person name="Carlton J.M."/>
            <person name="Smith R.K. Jr."/>
            <person name="Garg J."/>
            <person name="Pearlman R.E."/>
            <person name="Karrer K.M."/>
            <person name="Sun L."/>
            <person name="Manning G."/>
            <person name="Elde N.C."/>
            <person name="Turkewitz A.P."/>
            <person name="Asai D.J."/>
            <person name="Wilkes D.E."/>
            <person name="Wang Y."/>
            <person name="Cai H."/>
            <person name="Collins K."/>
            <person name="Stewart B.A."/>
            <person name="Lee S.R."/>
            <person name="Wilamowska K."/>
            <person name="Weinberg Z."/>
            <person name="Ruzzo W.L."/>
            <person name="Wloga D."/>
            <person name="Gaertig J."/>
            <person name="Frankel J."/>
            <person name="Tsao C.-C."/>
            <person name="Gorovsky M.A."/>
            <person name="Keeling P.J."/>
            <person name="Waller R.F."/>
            <person name="Patron N.J."/>
            <person name="Cherry J.M."/>
            <person name="Stover N.A."/>
            <person name="Krieger C.J."/>
            <person name="del Toro C."/>
            <person name="Ryder H.F."/>
            <person name="Williamson S.C."/>
            <person name="Barbeau R.A."/>
            <person name="Hamilton E.P."/>
            <person name="Orias E."/>
        </authorList>
    </citation>
    <scope>NUCLEOTIDE SEQUENCE [LARGE SCALE GENOMIC DNA]</scope>
    <source>
        <strain evidence="2">SB210</strain>
    </source>
</reference>
<protein>
    <submittedName>
        <fullName evidence="1">Uncharacterized protein</fullName>
    </submittedName>
</protein>
<name>W7XI39_TETTS</name>
<gene>
    <name evidence="1" type="ORF">TTHERM_000649479</name>
</gene>
<evidence type="ECO:0000313" key="2">
    <source>
        <dbReference type="Proteomes" id="UP000009168"/>
    </source>
</evidence>
<organism evidence="1 2">
    <name type="scientific">Tetrahymena thermophila (strain SB210)</name>
    <dbReference type="NCBI Taxonomy" id="312017"/>
    <lineage>
        <taxon>Eukaryota</taxon>
        <taxon>Sar</taxon>
        <taxon>Alveolata</taxon>
        <taxon>Ciliophora</taxon>
        <taxon>Intramacronucleata</taxon>
        <taxon>Oligohymenophorea</taxon>
        <taxon>Hymenostomatida</taxon>
        <taxon>Tetrahymenina</taxon>
        <taxon>Tetrahymenidae</taxon>
        <taxon>Tetrahymena</taxon>
    </lineage>
</organism>
<proteinExistence type="predicted"/>
<evidence type="ECO:0000313" key="1">
    <source>
        <dbReference type="EMBL" id="EWS74296.1"/>
    </source>
</evidence>
<keyword evidence="2" id="KW-1185">Reference proteome</keyword>
<dbReference type="GeneID" id="24440032"/>
<accession>W7XI39</accession>